<comment type="caution">
    <text evidence="1">The sequence shown here is derived from an EMBL/GenBank/DDBJ whole genome shotgun (WGS) entry which is preliminary data.</text>
</comment>
<protein>
    <submittedName>
        <fullName evidence="1">Uncharacterized protein</fullName>
    </submittedName>
</protein>
<evidence type="ECO:0000313" key="2">
    <source>
        <dbReference type="Proteomes" id="UP001060085"/>
    </source>
</evidence>
<evidence type="ECO:0000313" key="1">
    <source>
        <dbReference type="EMBL" id="KAI5678570.1"/>
    </source>
</evidence>
<sequence length="506" mass="57534">MSIKWPRLLTPTQLSQLIRSQKSPLKALEIFKEAKARYPNYHHNGPVYSAMINILGISGRINEMKDVISQMKEDSCKCQDSVFAFAIKTYARAGLLDEAISLFRSLSQFNCVNRTGSFNILLEIMMKESKLISAYQLFLENSCCWEVKSRTRCLNLLMDALCQMHRSDLALNVFQEMNYQCCYPDRETYRILMKGLCKDGRLSEATHLLYSMFWRISQKGSGADVTIYRILLETLCDYGEVDEAMNILNKVLRKGLKAPKKHYKHLDLDSCYEGSRVDINKVKVLINEALIKGGIPSTDSYITMAIDFYSEGKIDEGNKVLTEMHTRGFRQSLSVYEAKISALFRDARVEDAIAVIEKEMMGNNLVPTVQLYNAIVKGLCDDRKSFLAMKYLEKMLGQVGCVPNCETYAILVDGLCNDGKFIEASQLLDEMILKSHWPRDETFNKVIHGLCLMGRTYKASMWLEEMISQAKLPEVSTWHALVSSVCFGSLTTKVFAAKPVLTKNFS</sequence>
<proteinExistence type="predicted"/>
<gene>
    <name evidence="1" type="ORF">M9H77_09520</name>
</gene>
<name>A0ACC0C113_CATRO</name>
<keyword evidence="2" id="KW-1185">Reference proteome</keyword>
<accession>A0ACC0C113</accession>
<reference evidence="2" key="1">
    <citation type="journal article" date="2023" name="Nat. Plants">
        <title>Single-cell RNA sequencing provides a high-resolution roadmap for understanding the multicellular compartmentation of specialized metabolism.</title>
        <authorList>
            <person name="Sun S."/>
            <person name="Shen X."/>
            <person name="Li Y."/>
            <person name="Li Y."/>
            <person name="Wang S."/>
            <person name="Li R."/>
            <person name="Zhang H."/>
            <person name="Shen G."/>
            <person name="Guo B."/>
            <person name="Wei J."/>
            <person name="Xu J."/>
            <person name="St-Pierre B."/>
            <person name="Chen S."/>
            <person name="Sun C."/>
        </authorList>
    </citation>
    <scope>NUCLEOTIDE SEQUENCE [LARGE SCALE GENOMIC DNA]</scope>
</reference>
<dbReference type="Proteomes" id="UP001060085">
    <property type="component" value="Linkage Group LG02"/>
</dbReference>
<organism evidence="1 2">
    <name type="scientific">Catharanthus roseus</name>
    <name type="common">Madagascar periwinkle</name>
    <name type="synonym">Vinca rosea</name>
    <dbReference type="NCBI Taxonomy" id="4058"/>
    <lineage>
        <taxon>Eukaryota</taxon>
        <taxon>Viridiplantae</taxon>
        <taxon>Streptophyta</taxon>
        <taxon>Embryophyta</taxon>
        <taxon>Tracheophyta</taxon>
        <taxon>Spermatophyta</taxon>
        <taxon>Magnoliopsida</taxon>
        <taxon>eudicotyledons</taxon>
        <taxon>Gunneridae</taxon>
        <taxon>Pentapetalae</taxon>
        <taxon>asterids</taxon>
        <taxon>lamiids</taxon>
        <taxon>Gentianales</taxon>
        <taxon>Apocynaceae</taxon>
        <taxon>Rauvolfioideae</taxon>
        <taxon>Vinceae</taxon>
        <taxon>Catharanthinae</taxon>
        <taxon>Catharanthus</taxon>
    </lineage>
</organism>
<dbReference type="EMBL" id="CM044702">
    <property type="protein sequence ID" value="KAI5678570.1"/>
    <property type="molecule type" value="Genomic_DNA"/>
</dbReference>